<evidence type="ECO:0000256" key="1">
    <source>
        <dbReference type="SAM" id="MobiDB-lite"/>
    </source>
</evidence>
<dbReference type="EMBL" id="VSRR010000166">
    <property type="protein sequence ID" value="MPC11513.1"/>
    <property type="molecule type" value="Genomic_DNA"/>
</dbReference>
<feature type="region of interest" description="Disordered" evidence="1">
    <location>
        <begin position="48"/>
        <end position="83"/>
    </location>
</feature>
<accession>A0A5B7CVN4</accession>
<protein>
    <submittedName>
        <fullName evidence="2">Uncharacterized protein</fullName>
    </submittedName>
</protein>
<comment type="caution">
    <text evidence="2">The sequence shown here is derived from an EMBL/GenBank/DDBJ whole genome shotgun (WGS) entry which is preliminary data.</text>
</comment>
<evidence type="ECO:0000313" key="3">
    <source>
        <dbReference type="Proteomes" id="UP000324222"/>
    </source>
</evidence>
<dbReference type="Proteomes" id="UP000324222">
    <property type="component" value="Unassembled WGS sequence"/>
</dbReference>
<organism evidence="2 3">
    <name type="scientific">Portunus trituberculatus</name>
    <name type="common">Swimming crab</name>
    <name type="synonym">Neptunus trituberculatus</name>
    <dbReference type="NCBI Taxonomy" id="210409"/>
    <lineage>
        <taxon>Eukaryota</taxon>
        <taxon>Metazoa</taxon>
        <taxon>Ecdysozoa</taxon>
        <taxon>Arthropoda</taxon>
        <taxon>Crustacea</taxon>
        <taxon>Multicrustacea</taxon>
        <taxon>Malacostraca</taxon>
        <taxon>Eumalacostraca</taxon>
        <taxon>Eucarida</taxon>
        <taxon>Decapoda</taxon>
        <taxon>Pleocyemata</taxon>
        <taxon>Brachyura</taxon>
        <taxon>Eubrachyura</taxon>
        <taxon>Portunoidea</taxon>
        <taxon>Portunidae</taxon>
        <taxon>Portuninae</taxon>
        <taxon>Portunus</taxon>
    </lineage>
</organism>
<reference evidence="2 3" key="1">
    <citation type="submission" date="2019-05" db="EMBL/GenBank/DDBJ databases">
        <title>Another draft genome of Portunus trituberculatus and its Hox gene families provides insights of decapod evolution.</title>
        <authorList>
            <person name="Jeong J.-H."/>
            <person name="Song I."/>
            <person name="Kim S."/>
            <person name="Choi T."/>
            <person name="Kim D."/>
            <person name="Ryu S."/>
            <person name="Kim W."/>
        </authorList>
    </citation>
    <scope>NUCLEOTIDE SEQUENCE [LARGE SCALE GENOMIC DNA]</scope>
    <source>
        <tissue evidence="2">Muscle</tissue>
    </source>
</reference>
<feature type="region of interest" description="Disordered" evidence="1">
    <location>
        <begin position="1"/>
        <end position="36"/>
    </location>
</feature>
<name>A0A5B7CVN4_PORTR</name>
<keyword evidence="3" id="KW-1185">Reference proteome</keyword>
<gene>
    <name evidence="2" type="ORF">E2C01_004180</name>
</gene>
<proteinExistence type="predicted"/>
<sequence>MSEERKAKREEKGKRDNVEKERGRSSSERVWHLLQSNPPITLQKQLYLSFSPSKRPPPQHSLVSGELLATHNHSRPASPPSVLFTPSCNSSPTLLSGTSLRSGQLASSIVCLSFVGCQLLFTGSQSRLSPSVKLGFWRRAGAYGSTGLVV</sequence>
<evidence type="ECO:0000313" key="2">
    <source>
        <dbReference type="EMBL" id="MPC11513.1"/>
    </source>
</evidence>
<dbReference type="AlphaFoldDB" id="A0A5B7CVN4"/>
<feature type="compositionally biased region" description="Basic and acidic residues" evidence="1">
    <location>
        <begin position="1"/>
        <end position="31"/>
    </location>
</feature>